<dbReference type="PANTHER" id="PTHR43540">
    <property type="entry name" value="PEROXYUREIDOACRYLATE/UREIDOACRYLATE AMIDOHYDROLASE-RELATED"/>
    <property type="match status" value="1"/>
</dbReference>
<name>A0ABP0P857_9DINO</name>
<comment type="similarity">
    <text evidence="1">Belongs to the isochorismatase family.</text>
</comment>
<evidence type="ECO:0000313" key="6">
    <source>
        <dbReference type="Proteomes" id="UP001642464"/>
    </source>
</evidence>
<dbReference type="Pfam" id="PF00857">
    <property type="entry name" value="Isochorismatase"/>
    <property type="match status" value="1"/>
</dbReference>
<dbReference type="Pfam" id="PF00117">
    <property type="entry name" value="GATase"/>
    <property type="match status" value="1"/>
</dbReference>
<dbReference type="InterPro" id="IPR036380">
    <property type="entry name" value="Isochorismatase-like_sf"/>
</dbReference>
<dbReference type="CDD" id="cd00431">
    <property type="entry name" value="cysteine_hydrolases"/>
    <property type="match status" value="1"/>
</dbReference>
<dbReference type="CDD" id="cd01741">
    <property type="entry name" value="GATase1_1"/>
    <property type="match status" value="1"/>
</dbReference>
<proteinExistence type="inferred from homology"/>
<dbReference type="Proteomes" id="UP001642464">
    <property type="component" value="Unassembled WGS sequence"/>
</dbReference>
<dbReference type="Gene3D" id="3.40.50.880">
    <property type="match status" value="1"/>
</dbReference>
<dbReference type="InterPro" id="IPR044992">
    <property type="entry name" value="ChyE-like"/>
</dbReference>
<dbReference type="InterPro" id="IPR029062">
    <property type="entry name" value="Class_I_gatase-like"/>
</dbReference>
<accession>A0ABP0P857</accession>
<dbReference type="Gene3D" id="3.40.50.850">
    <property type="entry name" value="Isochorismatase-like"/>
    <property type="match status" value="1"/>
</dbReference>
<dbReference type="InterPro" id="IPR050272">
    <property type="entry name" value="Isochorismatase-like_hydrls"/>
</dbReference>
<protein>
    <submittedName>
        <fullName evidence="5">Ureidoacrylate amidohydrolase RutB</fullName>
    </submittedName>
</protein>
<evidence type="ECO:0000259" key="4">
    <source>
        <dbReference type="Pfam" id="PF00857"/>
    </source>
</evidence>
<dbReference type="InterPro" id="IPR017926">
    <property type="entry name" value="GATASE"/>
</dbReference>
<organism evidence="5 6">
    <name type="scientific">Durusdinium trenchii</name>
    <dbReference type="NCBI Taxonomy" id="1381693"/>
    <lineage>
        <taxon>Eukaryota</taxon>
        <taxon>Sar</taxon>
        <taxon>Alveolata</taxon>
        <taxon>Dinophyceae</taxon>
        <taxon>Suessiales</taxon>
        <taxon>Symbiodiniaceae</taxon>
        <taxon>Durusdinium</taxon>
    </lineage>
</organism>
<dbReference type="EMBL" id="CAXAMM010034047">
    <property type="protein sequence ID" value="CAK9072236.1"/>
    <property type="molecule type" value="Genomic_DNA"/>
</dbReference>
<keyword evidence="2" id="KW-0378">Hydrolase</keyword>
<dbReference type="SUPFAM" id="SSF52499">
    <property type="entry name" value="Isochorismatase-like hydrolases"/>
    <property type="match status" value="1"/>
</dbReference>
<comment type="caution">
    <text evidence="5">The sequence shown here is derived from an EMBL/GenBank/DDBJ whole genome shotgun (WGS) entry which is preliminary data.</text>
</comment>
<evidence type="ECO:0000256" key="2">
    <source>
        <dbReference type="ARBA" id="ARBA00022801"/>
    </source>
</evidence>
<evidence type="ECO:0000313" key="5">
    <source>
        <dbReference type="EMBL" id="CAK9072236.1"/>
    </source>
</evidence>
<reference evidence="5 6" key="1">
    <citation type="submission" date="2024-02" db="EMBL/GenBank/DDBJ databases">
        <authorList>
            <person name="Chen Y."/>
            <person name="Shah S."/>
            <person name="Dougan E. K."/>
            <person name="Thang M."/>
            <person name="Chan C."/>
        </authorList>
    </citation>
    <scope>NUCLEOTIDE SEQUENCE [LARGE SCALE GENOMIC DNA]</scope>
</reference>
<evidence type="ECO:0000259" key="3">
    <source>
        <dbReference type="Pfam" id="PF00117"/>
    </source>
</evidence>
<dbReference type="PANTHER" id="PTHR43540:SF1">
    <property type="entry name" value="ISOCHORISMATASE HYDROLASE"/>
    <property type="match status" value="1"/>
</dbReference>
<evidence type="ECO:0000256" key="1">
    <source>
        <dbReference type="ARBA" id="ARBA00006336"/>
    </source>
</evidence>
<feature type="domain" description="Glutamine amidotransferase" evidence="3">
    <location>
        <begin position="225"/>
        <end position="363"/>
    </location>
</feature>
<dbReference type="InterPro" id="IPR000868">
    <property type="entry name" value="Isochorismatase-like_dom"/>
</dbReference>
<sequence length="940" mass="103711">MVPNISQLLAAARRADVEIIYTVIEALTLDGRDLSLDYKLSGPLFVPKGHPDAAVLPDIRPDSDDIILPKTSCSVFCSTNINYVLRNLGTRYLIVCGQLTNQCVESAVRDAADLGFLVTVPEDACAAKSAAEHSSGLFNMRGFARVVSTAELRLELLKQVQDKQSLATVSSPPKRSICYLNVAYDELYGANVPGMMMEMFGDVGAGNFDLHTCNVKTDAFPVHDQFDGFIIMGSLSSCAASSKHDSWLPRLLGFLQLLVREERPLVGICFGHQAIALALGGTVIVNPAGTQRGLQSYPTTEDSRLRLDLPEECTSIFSHHGDAVVLLPKQAISWGYCHSGHWGMTLKKCLTTQAHPEFSTKTGLRALRALLEKDRKSISCQTGWVQGSPVEELDQQISLLDRPTDYKNFAVAFARVLGLLPETGWEQEDLIRRCDTGRNGLVELHGRAMAPLSIMQPLDFVSLEFDPGRFLAWWPKWEAVVETLCAELGLLSHSAGAGVARFDLGRNSLSSGYCGACDVLLTKKRCREWFFISKTQDLEGCGKPFCLSSTSWATLRIPRSCSWTKAILLYRWREVSGLHWYQMLAYAQRVAWSSSWDACEVDEDQEAAISWAAEKANWQLLRFSLGWVSEFTSKIVSRIKLWHASGGLLPVVGGLLCIERGTVHWQPPADADGFLQESYGDYGWPSPKKVDSFEPGLGPRIHFVVHVQLQLKEMKIGDWSPAHSLVARCCLAALWRAHGAYYRCLVAFVFLPDGQGATPVVTVSRKFAGRFMGKAATEHEVLVALCAAIDDAKQRPCTKQKPVKWAVCVRWPETQAAWKTVVAYPKDSVVELVIRGSSCSEKSSGNVLYLASADSGIDVLVVHVLKRHTHLSDALHAVLQPAVVATNSAEVICILQSALLDTGLNYYELARQFDFQAQEFASVGWYKIYGCLMSQYLNAA</sequence>
<dbReference type="SUPFAM" id="SSF52317">
    <property type="entry name" value="Class I glutamine amidotransferase-like"/>
    <property type="match status" value="1"/>
</dbReference>
<keyword evidence="6" id="KW-1185">Reference proteome</keyword>
<feature type="domain" description="Isochorismatase-like" evidence="4">
    <location>
        <begin position="1"/>
        <end position="151"/>
    </location>
</feature>
<gene>
    <name evidence="5" type="ORF">SCF082_LOCUS35567</name>
</gene>
<dbReference type="PROSITE" id="PS51273">
    <property type="entry name" value="GATASE_TYPE_1"/>
    <property type="match status" value="1"/>
</dbReference>